<feature type="transmembrane region" description="Helical" evidence="7">
    <location>
        <begin position="248"/>
        <end position="268"/>
    </location>
</feature>
<evidence type="ECO:0000256" key="3">
    <source>
        <dbReference type="ARBA" id="ARBA00022692"/>
    </source>
</evidence>
<proteinExistence type="predicted"/>
<evidence type="ECO:0000313" key="9">
    <source>
        <dbReference type="EMBL" id="SJM66616.1"/>
    </source>
</evidence>
<dbReference type="AlphaFoldDB" id="A0A1R4GEL7"/>
<comment type="subcellular location">
    <subcellularLocation>
        <location evidence="1">Cell membrane</location>
        <topology evidence="1">Multi-pass membrane protein</topology>
    </subcellularLocation>
</comment>
<feature type="transmembrane region" description="Helical" evidence="7">
    <location>
        <begin position="210"/>
        <end position="236"/>
    </location>
</feature>
<evidence type="ECO:0000259" key="8">
    <source>
        <dbReference type="Pfam" id="PF12698"/>
    </source>
</evidence>
<evidence type="ECO:0000256" key="5">
    <source>
        <dbReference type="ARBA" id="ARBA00023136"/>
    </source>
</evidence>
<dbReference type="InterPro" id="IPR051449">
    <property type="entry name" value="ABC-2_transporter_component"/>
</dbReference>
<feature type="transmembrane region" description="Helical" evidence="7">
    <location>
        <begin position="45"/>
        <end position="63"/>
    </location>
</feature>
<evidence type="ECO:0000313" key="10">
    <source>
        <dbReference type="Proteomes" id="UP000188357"/>
    </source>
</evidence>
<accession>A0A1R4GEL7</accession>
<keyword evidence="3 7" id="KW-0812">Transmembrane</keyword>
<feature type="domain" description="ABC-2 type transporter transmembrane" evidence="8">
    <location>
        <begin position="44"/>
        <end position="388"/>
    </location>
</feature>
<keyword evidence="10" id="KW-1185">Reference proteome</keyword>
<dbReference type="InterPro" id="IPR013525">
    <property type="entry name" value="ABC2_TM"/>
</dbReference>
<dbReference type="OrthoDB" id="9811522at2"/>
<evidence type="ECO:0000256" key="1">
    <source>
        <dbReference type="ARBA" id="ARBA00004651"/>
    </source>
</evidence>
<protein>
    <submittedName>
        <fullName evidence="9">ABC-2 family transporter protein</fullName>
    </submittedName>
</protein>
<evidence type="ECO:0000256" key="2">
    <source>
        <dbReference type="ARBA" id="ARBA00022475"/>
    </source>
</evidence>
<dbReference type="RefSeq" id="WP_077450186.1">
    <property type="nucleotide sequence ID" value="NZ_FUGE01000055.1"/>
</dbReference>
<evidence type="ECO:0000256" key="7">
    <source>
        <dbReference type="SAM" id="Phobius"/>
    </source>
</evidence>
<sequence>MSDNDYKPDANLIKKPKPKRQGNYVHTSFLQGFLQTLASIFKDKGVLLMLVIAPIIYGFFYPWPYKAEVVQEVPVGVVDYDRSELSSTITRYSDASPNLIVYKYVDEDAAIEAMYRGDIAGYLIIPRDLERNVFSNKSAYVSVLANNGYFLLNKQVQMGFTKAIGTVSAGVEVKRSVAKGAYMDTAKKSTQAVPLRIDPMYNRSEGYGAYVVPAVSILILQQTLLMGTALLIGTWYENKKQNATTTGWLGRIMALSLVSFLMGCFYYGWVFSNQNYPRGHNMSGTLLFYALFAVTVATLGCLLGMWFKERERSMQILIFSSMPIFFLSGFPWPTTQLPELLQYVGWLFPTTSGMHASVQLNQMGASIAQVSEHFYHLAIYWVIAFILLIGVQHRKINKTETKVF</sequence>
<evidence type="ECO:0000256" key="4">
    <source>
        <dbReference type="ARBA" id="ARBA00022989"/>
    </source>
</evidence>
<feature type="transmembrane region" description="Helical" evidence="7">
    <location>
        <begin position="288"/>
        <end position="307"/>
    </location>
</feature>
<dbReference type="Pfam" id="PF12698">
    <property type="entry name" value="ABC2_membrane_3"/>
    <property type="match status" value="1"/>
</dbReference>
<reference evidence="9 10" key="1">
    <citation type="submission" date="2017-02" db="EMBL/GenBank/DDBJ databases">
        <authorList>
            <person name="Peterson S.W."/>
        </authorList>
    </citation>
    <scope>NUCLEOTIDE SEQUENCE [LARGE SCALE GENOMIC DNA]</scope>
    <source>
        <strain evidence="9">Psychrobacter_piechaudii</strain>
    </source>
</reference>
<keyword evidence="2" id="KW-1003">Cell membrane</keyword>
<organism evidence="9 10">
    <name type="scientific">Psychrobacter piechaudii</name>
    <dbReference type="NCBI Taxonomy" id="1945521"/>
    <lineage>
        <taxon>Bacteria</taxon>
        <taxon>Pseudomonadati</taxon>
        <taxon>Pseudomonadota</taxon>
        <taxon>Gammaproteobacteria</taxon>
        <taxon>Moraxellales</taxon>
        <taxon>Moraxellaceae</taxon>
        <taxon>Psychrobacter</taxon>
    </lineage>
</organism>
<dbReference type="Proteomes" id="UP000188357">
    <property type="component" value="Unassembled WGS sequence"/>
</dbReference>
<dbReference type="STRING" id="1945521.A1232T_00333"/>
<keyword evidence="4 7" id="KW-1133">Transmembrane helix</keyword>
<keyword evidence="5 7" id="KW-0472">Membrane</keyword>
<gene>
    <name evidence="9" type="ORF">A1232T_00333</name>
</gene>
<dbReference type="GO" id="GO:0140359">
    <property type="term" value="F:ABC-type transporter activity"/>
    <property type="evidence" value="ECO:0007669"/>
    <property type="project" value="InterPro"/>
</dbReference>
<feature type="region of interest" description="Disordered" evidence="6">
    <location>
        <begin position="1"/>
        <end position="20"/>
    </location>
</feature>
<name>A0A1R4GEL7_9GAMM</name>
<evidence type="ECO:0000256" key="6">
    <source>
        <dbReference type="SAM" id="MobiDB-lite"/>
    </source>
</evidence>
<dbReference type="PANTHER" id="PTHR30294:SF46">
    <property type="entry name" value="ABC TRANSPORTER PERMEASE"/>
    <property type="match status" value="1"/>
</dbReference>
<feature type="transmembrane region" description="Helical" evidence="7">
    <location>
        <begin position="314"/>
        <end position="332"/>
    </location>
</feature>
<dbReference type="EMBL" id="FUGE01000055">
    <property type="protein sequence ID" value="SJM66616.1"/>
    <property type="molecule type" value="Genomic_DNA"/>
</dbReference>
<dbReference type="GO" id="GO:0005886">
    <property type="term" value="C:plasma membrane"/>
    <property type="evidence" value="ECO:0007669"/>
    <property type="project" value="UniProtKB-SubCell"/>
</dbReference>
<dbReference type="Gene3D" id="3.40.1710.10">
    <property type="entry name" value="abc type-2 transporter like domain"/>
    <property type="match status" value="1"/>
</dbReference>
<feature type="transmembrane region" description="Helical" evidence="7">
    <location>
        <begin position="373"/>
        <end position="391"/>
    </location>
</feature>
<dbReference type="PANTHER" id="PTHR30294">
    <property type="entry name" value="MEMBRANE COMPONENT OF ABC TRANSPORTER YHHJ-RELATED"/>
    <property type="match status" value="1"/>
</dbReference>